<dbReference type="InterPro" id="IPR015813">
    <property type="entry name" value="Pyrv/PenolPyrv_kinase-like_dom"/>
</dbReference>
<keyword evidence="5" id="KW-1185">Reference proteome</keyword>
<evidence type="ECO:0000313" key="5">
    <source>
        <dbReference type="Proteomes" id="UP001144612"/>
    </source>
</evidence>
<name>A0ABT4DDK5_9CLOT</name>
<dbReference type="Proteomes" id="UP001144612">
    <property type="component" value="Unassembled WGS sequence"/>
</dbReference>
<dbReference type="GO" id="GO:0016829">
    <property type="term" value="F:lyase activity"/>
    <property type="evidence" value="ECO:0007669"/>
    <property type="project" value="UniProtKB-KW"/>
</dbReference>
<dbReference type="InterPro" id="IPR039480">
    <property type="entry name" value="C-C_Bond_Lyase-like"/>
</dbReference>
<keyword evidence="2" id="KW-0479">Metal-binding</keyword>
<dbReference type="PANTHER" id="PTHR32308:SF10">
    <property type="entry name" value="CITRATE LYASE SUBUNIT BETA"/>
    <property type="match status" value="1"/>
</dbReference>
<dbReference type="InterPro" id="IPR011206">
    <property type="entry name" value="Citrate_lyase_beta/mcl1/mcl2"/>
</dbReference>
<organism evidence="4 5">
    <name type="scientific">Clostridium brassicae</name>
    <dbReference type="NCBI Taxonomy" id="2999072"/>
    <lineage>
        <taxon>Bacteria</taxon>
        <taxon>Bacillati</taxon>
        <taxon>Bacillota</taxon>
        <taxon>Clostridia</taxon>
        <taxon>Eubacteriales</taxon>
        <taxon>Clostridiaceae</taxon>
        <taxon>Clostridium</taxon>
    </lineage>
</organism>
<evidence type="ECO:0000256" key="3">
    <source>
        <dbReference type="ARBA" id="ARBA00022842"/>
    </source>
</evidence>
<comment type="caution">
    <text evidence="4">The sequence shown here is derived from an EMBL/GenBank/DDBJ whole genome shotgun (WGS) entry which is preliminary data.</text>
</comment>
<keyword evidence="4" id="KW-0456">Lyase</keyword>
<keyword evidence="3" id="KW-0460">Magnesium</keyword>
<dbReference type="Gene3D" id="3.20.20.60">
    <property type="entry name" value="Phosphoenolpyruvate-binding domains"/>
    <property type="match status" value="1"/>
</dbReference>
<dbReference type="PANTHER" id="PTHR32308">
    <property type="entry name" value="LYASE BETA SUBUNIT, PUTATIVE (AFU_ORTHOLOGUE AFUA_4G13030)-RELATED"/>
    <property type="match status" value="1"/>
</dbReference>
<comment type="cofactor">
    <cofactor evidence="1">
        <name>Mg(2+)</name>
        <dbReference type="ChEBI" id="CHEBI:18420"/>
    </cofactor>
</comment>
<accession>A0ABT4DDK5</accession>
<dbReference type="SUPFAM" id="SSF51621">
    <property type="entry name" value="Phosphoenolpyruvate/pyruvate domain"/>
    <property type="match status" value="1"/>
</dbReference>
<reference evidence="4" key="1">
    <citation type="submission" date="2022-12" db="EMBL/GenBank/DDBJ databases">
        <title>Clostridium sp. nov., isolated from industrial wastewater.</title>
        <authorList>
            <person name="Jiayan W."/>
        </authorList>
    </citation>
    <scope>NUCLEOTIDE SEQUENCE</scope>
    <source>
        <strain evidence="4">ZC22-4</strain>
    </source>
</reference>
<evidence type="ECO:0000256" key="2">
    <source>
        <dbReference type="ARBA" id="ARBA00022723"/>
    </source>
</evidence>
<gene>
    <name evidence="4" type="ORF">OW729_17470</name>
</gene>
<dbReference type="PIRSF" id="PIRSF015582">
    <property type="entry name" value="Cit_lyase_B"/>
    <property type="match status" value="1"/>
</dbReference>
<dbReference type="RefSeq" id="WP_268062836.1">
    <property type="nucleotide sequence ID" value="NZ_JAPQFJ010000027.1"/>
</dbReference>
<evidence type="ECO:0000313" key="4">
    <source>
        <dbReference type="EMBL" id="MCY6960399.1"/>
    </source>
</evidence>
<proteinExistence type="predicted"/>
<protein>
    <submittedName>
        <fullName evidence="4">HpcH/HpaI aldolase/citrate lyase family protein</fullName>
    </submittedName>
</protein>
<sequence>MKFFNDLSAMQKRDIFYKEPNNIINSTPKEFLSYSLGATLYMPALREDIVDLILSHKYERLSSMVLCLEDSIPEDRVEEAEQNLKMVCRKIKQNIEEDKISEEDLPLIFVRVRSTDQFKRLLEEKNIFEFLTGFSFPKFDSNNGEKYLSILKSFNDGMRHTLYAMPILESKPIIYKESRIDELLNIKEVFEKYKEYILNIRIGGTDFLGLYSIRRSIDNSIYDIRIVSDCICDILNLFLRAEDEYVVSGPVWEYFNSSPDSRVLKSQLRKSPFIEHLGESGELKRKNYLEKCIDGLIKEVILDKANGIIGKTIIHPSHISIVNALYVVTKEEYEDALAILDTNRKGAYKSKYNNKMNEVNPHTNWANKILKRAYVYGVFNDDKSYVDLF</sequence>
<dbReference type="EMBL" id="JAPQFJ010000027">
    <property type="protein sequence ID" value="MCY6960399.1"/>
    <property type="molecule type" value="Genomic_DNA"/>
</dbReference>
<evidence type="ECO:0000256" key="1">
    <source>
        <dbReference type="ARBA" id="ARBA00001946"/>
    </source>
</evidence>
<dbReference type="InterPro" id="IPR040442">
    <property type="entry name" value="Pyrv_kinase-like_dom_sf"/>
</dbReference>
<dbReference type="Pfam" id="PF15617">
    <property type="entry name" value="C-C_Bond_Lyase"/>
    <property type="match status" value="1"/>
</dbReference>